<name>A0A171DHB7_9ACTN</name>
<feature type="compositionally biased region" description="Low complexity" evidence="1">
    <location>
        <begin position="327"/>
        <end position="355"/>
    </location>
</feature>
<dbReference type="EMBL" id="BDCX01000010">
    <property type="protein sequence ID" value="GAT68482.1"/>
    <property type="molecule type" value="Genomic_DNA"/>
</dbReference>
<dbReference type="AlphaFoldDB" id="A0A171DHB7"/>
<dbReference type="RefSeq" id="WP_197287106.1">
    <property type="nucleotide sequence ID" value="NZ_BDCX01000010.1"/>
</dbReference>
<sequence length="731" mass="76886">MASQVTRLYQAVLRDREPPISIRLRRTFSEWTEAKGFPPASAARARTEHEAGGARLVMERRGGGCGRYTLGEPVAGGVLRTQVTYAESVPGMTGWVVVTVEQHGGREPEAVTAPGFLPAYLRTARITDGAVHVEDGPVVLDETEVDRFVRTLADPRRRVPAVVVSVDAQRPEAGRARADHLAAALTGAALVVRLADLRAQDRFNETLGERLGVYGGGVRTYVTPFDPAGERYPERHLTMGGPRLRAQGAAALGVVVEGALGRTARAELPDDVRRTMGAVRRVLSGTAELSAIAAAAAPVPAPVDLSREELRRGMMALTRQPVPPAAPETASETASARSAAAPLSTAQSAVARPGAAGPGASGTAAPGTRPAAGQGSSPGPSPAAGPVGGAPALDVAGLVRAVADAVVKELRGELESALNLAASSASPDDEPGLLLREIRILGAHVAGLRDIVAERWRDGPPPVAGEAGAPAETRAGTRAEDEPGARTRTRAEGEPGAAETREAPAETRVEGGAGRLRREHLFLQKEYADSAAEARRLAWQVRRLERMLTEAGHPAYGAAPEEDVFEPTGLVDVLVRARATLRHVSVGDTDGPAARLDLDHPALCRTWAAKAWDALCALDDFAGARSSGAFSGGFYDWCANGADGRRTIPTGMLAMRESRSVTGSAKFSEPRVFAVPQEVHPAGRLLMEAHVKLRPVGYPAPRMYFHDDSGGASGKVWIGYLGDHLPNTRTN</sequence>
<evidence type="ECO:0000256" key="1">
    <source>
        <dbReference type="SAM" id="MobiDB-lite"/>
    </source>
</evidence>
<protein>
    <submittedName>
        <fullName evidence="2">Uncharacterized protein</fullName>
    </submittedName>
</protein>
<accession>A0A171DHB7</accession>
<reference evidence="2 3" key="1">
    <citation type="journal article" date="2016" name="Genome Announc.">
        <title>Draft Genome Sequence of Planomonospora sphaerica JCM9374, a Rare Actinomycete.</title>
        <authorList>
            <person name="Dohra H."/>
            <person name="Suzuki T."/>
            <person name="Inoue Y."/>
            <person name="Kodani S."/>
        </authorList>
    </citation>
    <scope>NUCLEOTIDE SEQUENCE [LARGE SCALE GENOMIC DNA]</scope>
    <source>
        <strain evidence="2 3">JCM 9374</strain>
    </source>
</reference>
<organism evidence="2 3">
    <name type="scientific">Planomonospora sphaerica</name>
    <dbReference type="NCBI Taxonomy" id="161355"/>
    <lineage>
        <taxon>Bacteria</taxon>
        <taxon>Bacillati</taxon>
        <taxon>Actinomycetota</taxon>
        <taxon>Actinomycetes</taxon>
        <taxon>Streptosporangiales</taxon>
        <taxon>Streptosporangiaceae</taxon>
        <taxon>Planomonospora</taxon>
    </lineage>
</organism>
<evidence type="ECO:0000313" key="3">
    <source>
        <dbReference type="Proteomes" id="UP000077701"/>
    </source>
</evidence>
<comment type="caution">
    <text evidence="2">The sequence shown here is derived from an EMBL/GenBank/DDBJ whole genome shotgun (WGS) entry which is preliminary data.</text>
</comment>
<gene>
    <name evidence="2" type="ORF">PS9374_04147</name>
</gene>
<evidence type="ECO:0000313" key="2">
    <source>
        <dbReference type="EMBL" id="GAT68482.1"/>
    </source>
</evidence>
<feature type="compositionally biased region" description="Basic and acidic residues" evidence="1">
    <location>
        <begin position="475"/>
        <end position="509"/>
    </location>
</feature>
<proteinExistence type="predicted"/>
<feature type="compositionally biased region" description="Low complexity" evidence="1">
    <location>
        <begin position="361"/>
        <end position="388"/>
    </location>
</feature>
<dbReference type="STRING" id="161355.PS9374_04147"/>
<feature type="region of interest" description="Disordered" evidence="1">
    <location>
        <begin position="318"/>
        <end position="388"/>
    </location>
</feature>
<keyword evidence="3" id="KW-1185">Reference proteome</keyword>
<dbReference type="Proteomes" id="UP000077701">
    <property type="component" value="Unassembled WGS sequence"/>
</dbReference>
<reference evidence="3" key="2">
    <citation type="submission" date="2016-04" db="EMBL/GenBank/DDBJ databases">
        <title>Planomonospora sphaerica JCM9374 whole genome shotgun sequence.</title>
        <authorList>
            <person name="Suzuki T."/>
            <person name="Dohra H."/>
            <person name="Kodani S."/>
        </authorList>
    </citation>
    <scope>NUCLEOTIDE SEQUENCE [LARGE SCALE GENOMIC DNA]</scope>
    <source>
        <strain evidence="3">JCM 9374</strain>
    </source>
</reference>
<feature type="region of interest" description="Disordered" evidence="1">
    <location>
        <begin position="458"/>
        <end position="510"/>
    </location>
</feature>